<dbReference type="AlphaFoldDB" id="A0A679HTJ7"/>
<dbReference type="Proteomes" id="UP000463961">
    <property type="component" value="Chromosome"/>
</dbReference>
<evidence type="ECO:0000313" key="2">
    <source>
        <dbReference type="Proteomes" id="UP000463961"/>
    </source>
</evidence>
<dbReference type="EMBL" id="AP022345">
    <property type="protein sequence ID" value="BBU69798.1"/>
    <property type="molecule type" value="Genomic_DNA"/>
</dbReference>
<accession>A0A679HTJ7</accession>
<organism evidence="1 2">
    <name type="scientific">Fluviibacter phosphoraccumulans</name>
    <dbReference type="NCBI Taxonomy" id="1751046"/>
    <lineage>
        <taxon>Bacteria</taxon>
        <taxon>Pseudomonadati</taxon>
        <taxon>Pseudomonadota</taxon>
        <taxon>Betaproteobacteria</taxon>
        <taxon>Rhodocyclales</taxon>
        <taxon>Fluviibacteraceae</taxon>
        <taxon>Fluviibacter</taxon>
    </lineage>
</organism>
<proteinExistence type="predicted"/>
<name>A0A679HTJ7_9RHOO</name>
<protein>
    <submittedName>
        <fullName evidence="1">Uncharacterized protein</fullName>
    </submittedName>
</protein>
<evidence type="ECO:0000313" key="1">
    <source>
        <dbReference type="EMBL" id="BBU69798.1"/>
    </source>
</evidence>
<gene>
    <name evidence="1" type="ORF">ICHIAU1_20810</name>
</gene>
<reference evidence="2" key="1">
    <citation type="submission" date="2020-01" db="EMBL/GenBank/DDBJ databases">
        <title>Phosphoaccumulans saitamaens gen. nov., sp. nov., a polyphosphate accumulating bacterium isolated from surface river water.</title>
        <authorList>
            <person name="Watanabe K."/>
            <person name="Suda W."/>
        </authorList>
    </citation>
    <scope>NUCLEOTIDE SEQUENCE [LARGE SCALE GENOMIC DNA]</scope>
    <source>
        <strain evidence="2">ICHIAU1</strain>
    </source>
</reference>
<keyword evidence="2" id="KW-1185">Reference proteome</keyword>
<sequence length="69" mass="7444">MKLGPLPDLLAGYSRCLLFSGDGSGFNKAIFRASAFSIHSALSMAKNIANPTPNTQVKYHIQNSFQISV</sequence>